<dbReference type="InterPro" id="IPR009081">
    <property type="entry name" value="PP-bd_ACP"/>
</dbReference>
<evidence type="ECO:0000256" key="2">
    <source>
        <dbReference type="ARBA" id="ARBA00022553"/>
    </source>
</evidence>
<dbReference type="PROSITE" id="PS51257">
    <property type="entry name" value="PROKAR_LIPOPROTEIN"/>
    <property type="match status" value="1"/>
</dbReference>
<dbReference type="InterPro" id="IPR003231">
    <property type="entry name" value="ACP"/>
</dbReference>
<dbReference type="GO" id="GO:0016020">
    <property type="term" value="C:membrane"/>
    <property type="evidence" value="ECO:0007669"/>
    <property type="project" value="GOC"/>
</dbReference>
<evidence type="ECO:0000313" key="4">
    <source>
        <dbReference type="EMBL" id="SFF45980.1"/>
    </source>
</evidence>
<evidence type="ECO:0000259" key="3">
    <source>
        <dbReference type="PROSITE" id="PS50075"/>
    </source>
</evidence>
<dbReference type="Gene3D" id="1.10.1200.10">
    <property type="entry name" value="ACP-like"/>
    <property type="match status" value="1"/>
</dbReference>
<dbReference type="PANTHER" id="PTHR20863">
    <property type="entry name" value="ACYL CARRIER PROTEIN"/>
    <property type="match status" value="1"/>
</dbReference>
<keyword evidence="1" id="KW-0596">Phosphopantetheine</keyword>
<dbReference type="PROSITE" id="PS50075">
    <property type="entry name" value="CARRIER"/>
    <property type="match status" value="1"/>
</dbReference>
<name>A0A1I2IW61_9BACT</name>
<keyword evidence="5" id="KW-1185">Reference proteome</keyword>
<dbReference type="GO" id="GO:0000036">
    <property type="term" value="F:acyl carrier activity"/>
    <property type="evidence" value="ECO:0007669"/>
    <property type="project" value="TreeGrafter"/>
</dbReference>
<keyword evidence="2" id="KW-0597">Phosphoprotein</keyword>
<dbReference type="GO" id="GO:0009245">
    <property type="term" value="P:lipid A biosynthetic process"/>
    <property type="evidence" value="ECO:0007669"/>
    <property type="project" value="TreeGrafter"/>
</dbReference>
<dbReference type="Pfam" id="PF00550">
    <property type="entry name" value="PP-binding"/>
    <property type="match status" value="1"/>
</dbReference>
<feature type="domain" description="Carrier" evidence="3">
    <location>
        <begin position="48"/>
        <end position="126"/>
    </location>
</feature>
<dbReference type="GO" id="GO:0000035">
    <property type="term" value="F:acyl binding"/>
    <property type="evidence" value="ECO:0007669"/>
    <property type="project" value="TreeGrafter"/>
</dbReference>
<dbReference type="SUPFAM" id="SSF47336">
    <property type="entry name" value="ACP-like"/>
    <property type="match status" value="1"/>
</dbReference>
<gene>
    <name evidence="4" type="ORF">SAMN04488541_10377</name>
</gene>
<dbReference type="PANTHER" id="PTHR20863:SF76">
    <property type="entry name" value="CARRIER DOMAIN-CONTAINING PROTEIN"/>
    <property type="match status" value="1"/>
</dbReference>
<evidence type="ECO:0000313" key="5">
    <source>
        <dbReference type="Proteomes" id="UP000199513"/>
    </source>
</evidence>
<dbReference type="EMBL" id="FONY01000037">
    <property type="protein sequence ID" value="SFF45980.1"/>
    <property type="molecule type" value="Genomic_DNA"/>
</dbReference>
<dbReference type="STRING" id="1003.SAMN04488541_10377"/>
<dbReference type="GO" id="GO:0005829">
    <property type="term" value="C:cytosol"/>
    <property type="evidence" value="ECO:0007669"/>
    <property type="project" value="TreeGrafter"/>
</dbReference>
<sequence length="128" mass="14751">MSFFTMKTFVYHLLPIFLLLLGCDRPNKSERISISQNERSAKVKYDHHASFPEVKKIASEVLDIELDSIKPETKLVDIGVKKGIEDISYMELVMHVEAEFEIEIPDNEANKFTTIGEICEYVDKKALR</sequence>
<accession>A0A1I2IW61</accession>
<evidence type="ECO:0000256" key="1">
    <source>
        <dbReference type="ARBA" id="ARBA00022450"/>
    </source>
</evidence>
<dbReference type="Proteomes" id="UP000199513">
    <property type="component" value="Unassembled WGS sequence"/>
</dbReference>
<proteinExistence type="predicted"/>
<protein>
    <submittedName>
        <fullName evidence="4">Acyl carrier protein</fullName>
    </submittedName>
</protein>
<dbReference type="InterPro" id="IPR036736">
    <property type="entry name" value="ACP-like_sf"/>
</dbReference>
<dbReference type="AlphaFoldDB" id="A0A1I2IW61"/>
<reference evidence="4 5" key="1">
    <citation type="submission" date="2016-10" db="EMBL/GenBank/DDBJ databases">
        <authorList>
            <person name="de Groot N.N."/>
        </authorList>
    </citation>
    <scope>NUCLEOTIDE SEQUENCE [LARGE SCALE GENOMIC DNA]</scope>
    <source>
        <strain>GEY</strain>
        <strain evidence="5">DSM 9560</strain>
    </source>
</reference>
<organism evidence="4 5">
    <name type="scientific">Thermoflexibacter ruber</name>
    <dbReference type="NCBI Taxonomy" id="1003"/>
    <lineage>
        <taxon>Bacteria</taxon>
        <taxon>Pseudomonadati</taxon>
        <taxon>Bacteroidota</taxon>
        <taxon>Cytophagia</taxon>
        <taxon>Cytophagales</taxon>
        <taxon>Thermoflexibacteraceae</taxon>
        <taxon>Thermoflexibacter</taxon>
    </lineage>
</organism>